<gene>
    <name evidence="7" type="ORF">BOTBODRAFT_39434</name>
</gene>
<keyword evidence="8" id="KW-1185">Reference proteome</keyword>
<dbReference type="InterPro" id="IPR034138">
    <property type="entry name" value="NOP8_RRM"/>
</dbReference>
<reference evidence="8" key="1">
    <citation type="journal article" date="2014" name="Proc. Natl. Acad. Sci. U.S.A.">
        <title>Extensive sampling of basidiomycete genomes demonstrates inadequacy of the white-rot/brown-rot paradigm for wood decay fungi.</title>
        <authorList>
            <person name="Riley R."/>
            <person name="Salamov A.A."/>
            <person name="Brown D.W."/>
            <person name="Nagy L.G."/>
            <person name="Floudas D."/>
            <person name="Held B.W."/>
            <person name="Levasseur A."/>
            <person name="Lombard V."/>
            <person name="Morin E."/>
            <person name="Otillar R."/>
            <person name="Lindquist E.A."/>
            <person name="Sun H."/>
            <person name="LaButti K.M."/>
            <person name="Schmutz J."/>
            <person name="Jabbour D."/>
            <person name="Luo H."/>
            <person name="Baker S.E."/>
            <person name="Pisabarro A.G."/>
            <person name="Walton J.D."/>
            <person name="Blanchette R.A."/>
            <person name="Henrissat B."/>
            <person name="Martin F."/>
            <person name="Cullen D."/>
            <person name="Hibbett D.S."/>
            <person name="Grigoriev I.V."/>
        </authorList>
    </citation>
    <scope>NUCLEOTIDE SEQUENCE [LARGE SCALE GENOMIC DNA]</scope>
    <source>
        <strain evidence="8">FD-172 SS1</strain>
    </source>
</reference>
<evidence type="ECO:0000256" key="5">
    <source>
        <dbReference type="SAM" id="MobiDB-lite"/>
    </source>
</evidence>
<protein>
    <recommendedName>
        <fullName evidence="6">RRM domain-containing protein</fullName>
    </recommendedName>
</protein>
<evidence type="ECO:0000313" key="8">
    <source>
        <dbReference type="Proteomes" id="UP000027195"/>
    </source>
</evidence>
<dbReference type="InterPro" id="IPR000504">
    <property type="entry name" value="RRM_dom"/>
</dbReference>
<dbReference type="CDD" id="cd12226">
    <property type="entry name" value="RRM_NOL8"/>
    <property type="match status" value="1"/>
</dbReference>
<keyword evidence="2 4" id="KW-0694">RNA-binding</keyword>
<dbReference type="InParanoid" id="A0A067LU39"/>
<evidence type="ECO:0000256" key="3">
    <source>
        <dbReference type="ARBA" id="ARBA00023242"/>
    </source>
</evidence>
<name>A0A067LU39_BOTB1</name>
<dbReference type="GO" id="GO:0003723">
    <property type="term" value="F:RNA binding"/>
    <property type="evidence" value="ECO:0007669"/>
    <property type="project" value="UniProtKB-UniRule"/>
</dbReference>
<evidence type="ECO:0000256" key="4">
    <source>
        <dbReference type="PROSITE-ProRule" id="PRU00176"/>
    </source>
</evidence>
<dbReference type="PANTHER" id="PTHR48029:SF1">
    <property type="entry name" value="NUCLEOLAR PROTEIN 8"/>
    <property type="match status" value="1"/>
</dbReference>
<dbReference type="InterPro" id="IPR012677">
    <property type="entry name" value="Nucleotide-bd_a/b_plait_sf"/>
</dbReference>
<feature type="compositionally biased region" description="Gly residues" evidence="5">
    <location>
        <begin position="462"/>
        <end position="473"/>
    </location>
</feature>
<dbReference type="OrthoDB" id="21643at2759"/>
<dbReference type="PROSITE" id="PS50102">
    <property type="entry name" value="RRM"/>
    <property type="match status" value="1"/>
</dbReference>
<evidence type="ECO:0000256" key="1">
    <source>
        <dbReference type="ARBA" id="ARBA00004604"/>
    </source>
</evidence>
<comment type="subcellular location">
    <subcellularLocation>
        <location evidence="1">Nucleus</location>
        <location evidence="1">Nucleolus</location>
    </subcellularLocation>
</comment>
<dbReference type="PANTHER" id="PTHR48029">
    <property type="entry name" value="NUCLEOLAR PROTEIN 8"/>
    <property type="match status" value="1"/>
</dbReference>
<dbReference type="AlphaFoldDB" id="A0A067LU39"/>
<feature type="compositionally biased region" description="Basic residues" evidence="5">
    <location>
        <begin position="452"/>
        <end position="461"/>
    </location>
</feature>
<evidence type="ECO:0000256" key="2">
    <source>
        <dbReference type="ARBA" id="ARBA00022884"/>
    </source>
</evidence>
<dbReference type="HOGENOM" id="CLU_037780_0_0_1"/>
<evidence type="ECO:0000313" key="7">
    <source>
        <dbReference type="EMBL" id="KDQ06629.1"/>
    </source>
</evidence>
<dbReference type="SMART" id="SM00360">
    <property type="entry name" value="RRM"/>
    <property type="match status" value="1"/>
</dbReference>
<dbReference type="InterPro" id="IPR035979">
    <property type="entry name" value="RBD_domain_sf"/>
</dbReference>
<dbReference type="Gene3D" id="3.30.70.330">
    <property type="match status" value="1"/>
</dbReference>
<accession>A0A067LU39</accession>
<dbReference type="Pfam" id="PF00076">
    <property type="entry name" value="RRM_1"/>
    <property type="match status" value="1"/>
</dbReference>
<dbReference type="EMBL" id="KL198128">
    <property type="protein sequence ID" value="KDQ06629.1"/>
    <property type="molecule type" value="Genomic_DNA"/>
</dbReference>
<dbReference type="GO" id="GO:0005730">
    <property type="term" value="C:nucleolus"/>
    <property type="evidence" value="ECO:0007669"/>
    <property type="project" value="UniProtKB-SubCell"/>
</dbReference>
<sequence>MSAQTLVKKRLHVSGLTPAISSADISSRFSSFGDVKAVDGIGALDGNGQPRKFGYVTIETTQPKLTRCVNLLSGSTWKGAKLRIGDARPDYLQVLEKEKAPVQPILTDRAQKKAKKLARKARKRLPKGVHGRESSDMSVVGLHNVARRKGWKKTMLNHLIYPIRVRPLRPLPPVRAGSSRSKPPRTSKKAPYLLTRARRTIIDPTRYNAVHITGASGMLGEENVTYAPEPLGQENPPAAERPPVVVDAISAKLQDERRRDLAIMELVMKEPRGALSEDEDEGQLLVTEAPMLDTKMDEESVDTVDDSPAPAQSLVADVHMRSLKQMFAPREEEGGFSLLSQLDLESDIEFEEEAPAPASVPEKSHRPAPSPSIAHVVHGPESTFELNPQMPMFFPIHEEERRGKGAKLRDLYDVARDKGWVGFWRTETEDEIRKQWDESKAELTREFKRRHREAVKRRRRGMAGGGGDAEPAG</sequence>
<proteinExistence type="predicted"/>
<feature type="region of interest" description="Disordered" evidence="5">
    <location>
        <begin position="352"/>
        <end position="374"/>
    </location>
</feature>
<dbReference type="STRING" id="930990.A0A067LU39"/>
<feature type="region of interest" description="Disordered" evidence="5">
    <location>
        <begin position="452"/>
        <end position="473"/>
    </location>
</feature>
<evidence type="ECO:0000259" key="6">
    <source>
        <dbReference type="PROSITE" id="PS50102"/>
    </source>
</evidence>
<keyword evidence="3" id="KW-0539">Nucleus</keyword>
<dbReference type="SUPFAM" id="SSF54928">
    <property type="entry name" value="RNA-binding domain, RBD"/>
    <property type="match status" value="1"/>
</dbReference>
<dbReference type="Proteomes" id="UP000027195">
    <property type="component" value="Unassembled WGS sequence"/>
</dbReference>
<dbReference type="FunCoup" id="A0A067LU39">
    <property type="interactions" value="37"/>
</dbReference>
<feature type="domain" description="RRM" evidence="6">
    <location>
        <begin position="9"/>
        <end position="89"/>
    </location>
</feature>
<organism evidence="7 8">
    <name type="scientific">Botryobasidium botryosum (strain FD-172 SS1)</name>
    <dbReference type="NCBI Taxonomy" id="930990"/>
    <lineage>
        <taxon>Eukaryota</taxon>
        <taxon>Fungi</taxon>
        <taxon>Dikarya</taxon>
        <taxon>Basidiomycota</taxon>
        <taxon>Agaricomycotina</taxon>
        <taxon>Agaricomycetes</taxon>
        <taxon>Cantharellales</taxon>
        <taxon>Botryobasidiaceae</taxon>
        <taxon>Botryobasidium</taxon>
    </lineage>
</organism>